<evidence type="ECO:0000313" key="7">
    <source>
        <dbReference type="Proteomes" id="UP000027037"/>
    </source>
</evidence>
<dbReference type="GO" id="GO:0016020">
    <property type="term" value="C:membrane"/>
    <property type="evidence" value="ECO:0007669"/>
    <property type="project" value="InterPro"/>
</dbReference>
<evidence type="ECO:0000256" key="1">
    <source>
        <dbReference type="ARBA" id="ARBA00005417"/>
    </source>
</evidence>
<dbReference type="RefSeq" id="WP_081811181.1">
    <property type="nucleotide sequence ID" value="NZ_AWFF01000002.1"/>
</dbReference>
<evidence type="ECO:0000256" key="2">
    <source>
        <dbReference type="ARBA" id="ARBA00022448"/>
    </source>
</evidence>
<dbReference type="Gene3D" id="2.70.50.60">
    <property type="entry name" value="abc- transporter (atp binding component) like domain"/>
    <property type="match status" value="1"/>
</dbReference>
<dbReference type="PANTHER" id="PTHR46743">
    <property type="entry name" value="TEICHOIC ACIDS EXPORT ATP-BINDING PROTEIN TAGH"/>
    <property type="match status" value="1"/>
</dbReference>
<comment type="caution">
    <text evidence="6">The sequence shown here is derived from an EMBL/GenBank/DDBJ whole genome shotgun (WGS) entry which is preliminary data.</text>
</comment>
<sequence length="453" mass="50215">MDKDILLTVKEPNSPPAYGSDEGANGEDLAQSVEALENSVRPVVLSVQNVTKSFTLYNSGMHRFWHWMGLPVKPREIVHITKDVSFDVRKGEAIALIGQNGAGKSTLLKLITGTMRPTKGRIDHAHSISAILELGLGFNSEFTGRENVRLSGGMLGHSPSELEALMPDIEAFAEIGEFFDKPLRTYSSGMQARLAFALATATQPDILIVDEVLSVGDAYFQHKSFARIREFRDNGCTIILVTHALPDVRELCDRVLLIDKGVVLRDGPPDEVIDYYNVLITEKQNAILTLEQRRNKNGWSVTRSGDFRAVVNDIRMFSAPSGKEIATARVGEKVLLKTEVNILDEVPQLVLGLMIRDRTGHVVWGTNTWFTRQAETDISAGENLTYTLEFECNLGPGSYSVSPALVSSDTHLENNYEWTDNLFVFDVINADKDYFIGTTMLDAEFTVSRGKAE</sequence>
<dbReference type="Pfam" id="PF00005">
    <property type="entry name" value="ABC_tran"/>
    <property type="match status" value="1"/>
</dbReference>
<dbReference type="CDD" id="cd10147">
    <property type="entry name" value="Wzt_C-like"/>
    <property type="match status" value="1"/>
</dbReference>
<dbReference type="CDD" id="cd03220">
    <property type="entry name" value="ABC_KpsT_Wzt"/>
    <property type="match status" value="1"/>
</dbReference>
<evidence type="ECO:0000256" key="3">
    <source>
        <dbReference type="ARBA" id="ARBA00022741"/>
    </source>
</evidence>
<dbReference type="InterPro" id="IPR015860">
    <property type="entry name" value="ABC_transpr_TagH-like"/>
</dbReference>
<dbReference type="PATRIC" id="fig|1280946.3.peg.378"/>
<evidence type="ECO:0000259" key="5">
    <source>
        <dbReference type="PROSITE" id="PS50893"/>
    </source>
</evidence>
<accession>A0A062UH76</accession>
<dbReference type="PROSITE" id="PS00211">
    <property type="entry name" value="ABC_TRANSPORTER_1"/>
    <property type="match status" value="1"/>
</dbReference>
<dbReference type="PANTHER" id="PTHR46743:SF2">
    <property type="entry name" value="TEICHOIC ACIDS EXPORT ATP-BINDING PROTEIN TAGH"/>
    <property type="match status" value="1"/>
</dbReference>
<dbReference type="eggNOG" id="COG1134">
    <property type="taxonomic scope" value="Bacteria"/>
</dbReference>
<dbReference type="InterPro" id="IPR017871">
    <property type="entry name" value="ABC_transporter-like_CS"/>
</dbReference>
<keyword evidence="4" id="KW-0067">ATP-binding</keyword>
<dbReference type="Gene3D" id="3.40.50.300">
    <property type="entry name" value="P-loop containing nucleotide triphosphate hydrolases"/>
    <property type="match status" value="1"/>
</dbReference>
<dbReference type="GO" id="GO:0140359">
    <property type="term" value="F:ABC-type transporter activity"/>
    <property type="evidence" value="ECO:0007669"/>
    <property type="project" value="InterPro"/>
</dbReference>
<dbReference type="AlphaFoldDB" id="A0A062UH76"/>
<keyword evidence="7" id="KW-1185">Reference proteome</keyword>
<dbReference type="InterPro" id="IPR029439">
    <property type="entry name" value="Wzt_C"/>
</dbReference>
<keyword evidence="3" id="KW-0547">Nucleotide-binding</keyword>
<dbReference type="InterPro" id="IPR003439">
    <property type="entry name" value="ABC_transporter-like_ATP-bd"/>
</dbReference>
<dbReference type="SMART" id="SM00382">
    <property type="entry name" value="AAA"/>
    <property type="match status" value="1"/>
</dbReference>
<gene>
    <name evidence="6" type="ORF">HY29_07920</name>
</gene>
<proteinExistence type="inferred from homology"/>
<name>A0A062UH76_9PROT</name>
<reference evidence="6 7" key="1">
    <citation type="journal article" date="2014" name="Antonie Van Leeuwenhoek">
        <title>Hyphomonas beringensis sp. nov. and Hyphomonas chukchiensis sp. nov., isolated from surface seawater of the Bering Sea and Chukchi Sea.</title>
        <authorList>
            <person name="Li C."/>
            <person name="Lai Q."/>
            <person name="Li G."/>
            <person name="Dong C."/>
            <person name="Wang J."/>
            <person name="Liao Y."/>
            <person name="Shao Z."/>
        </authorList>
    </citation>
    <scope>NUCLEOTIDE SEQUENCE [LARGE SCALE GENOMIC DNA]</scope>
    <source>
        <strain evidence="6 7">25B14_1</strain>
    </source>
</reference>
<feature type="domain" description="ABC transporter" evidence="5">
    <location>
        <begin position="45"/>
        <end position="285"/>
    </location>
</feature>
<dbReference type="InterPro" id="IPR027417">
    <property type="entry name" value="P-loop_NTPase"/>
</dbReference>
<dbReference type="PROSITE" id="PS50893">
    <property type="entry name" value="ABC_TRANSPORTER_2"/>
    <property type="match status" value="1"/>
</dbReference>
<dbReference type="EMBL" id="AWFF01000002">
    <property type="protein sequence ID" value="KCZ57063.1"/>
    <property type="molecule type" value="Genomic_DNA"/>
</dbReference>
<dbReference type="InterPro" id="IPR050683">
    <property type="entry name" value="Bact_Polysacc_Export_ATP-bd"/>
</dbReference>
<dbReference type="Proteomes" id="UP000027037">
    <property type="component" value="Unassembled WGS sequence"/>
</dbReference>
<dbReference type="SUPFAM" id="SSF52540">
    <property type="entry name" value="P-loop containing nucleoside triphosphate hydrolases"/>
    <property type="match status" value="1"/>
</dbReference>
<dbReference type="InterPro" id="IPR003593">
    <property type="entry name" value="AAA+_ATPase"/>
</dbReference>
<dbReference type="STRING" id="1280946.HY29_07920"/>
<evidence type="ECO:0000313" key="6">
    <source>
        <dbReference type="EMBL" id="KCZ57063.1"/>
    </source>
</evidence>
<comment type="similarity">
    <text evidence="1">Belongs to the ABC transporter superfamily.</text>
</comment>
<dbReference type="Pfam" id="PF14524">
    <property type="entry name" value="Wzt_C"/>
    <property type="match status" value="1"/>
</dbReference>
<organism evidence="6 7">
    <name type="scientific">Hyphomonas beringensis</name>
    <dbReference type="NCBI Taxonomy" id="1280946"/>
    <lineage>
        <taxon>Bacteria</taxon>
        <taxon>Pseudomonadati</taxon>
        <taxon>Pseudomonadota</taxon>
        <taxon>Alphaproteobacteria</taxon>
        <taxon>Hyphomonadales</taxon>
        <taxon>Hyphomonadaceae</taxon>
        <taxon>Hyphomonas</taxon>
    </lineage>
</organism>
<dbReference type="GO" id="GO:0005524">
    <property type="term" value="F:ATP binding"/>
    <property type="evidence" value="ECO:0007669"/>
    <property type="project" value="UniProtKB-KW"/>
</dbReference>
<protein>
    <recommendedName>
        <fullName evidence="5">ABC transporter domain-containing protein</fullName>
    </recommendedName>
</protein>
<evidence type="ECO:0000256" key="4">
    <source>
        <dbReference type="ARBA" id="ARBA00022840"/>
    </source>
</evidence>
<keyword evidence="2" id="KW-0813">Transport</keyword>
<dbReference type="GO" id="GO:0016887">
    <property type="term" value="F:ATP hydrolysis activity"/>
    <property type="evidence" value="ECO:0007669"/>
    <property type="project" value="InterPro"/>
</dbReference>